<keyword evidence="15" id="KW-0675">Receptor</keyword>
<evidence type="ECO:0000256" key="12">
    <source>
        <dbReference type="ARBA" id="ARBA00022840"/>
    </source>
</evidence>
<evidence type="ECO:0000256" key="14">
    <source>
        <dbReference type="ARBA" id="ARBA00023026"/>
    </source>
</evidence>
<evidence type="ECO:0000256" key="6">
    <source>
        <dbReference type="ARBA" id="ARBA00022630"/>
    </source>
</evidence>
<evidence type="ECO:0000256" key="13">
    <source>
        <dbReference type="ARBA" id="ARBA00022991"/>
    </source>
</evidence>
<dbReference type="InterPro" id="IPR029016">
    <property type="entry name" value="GAF-like_dom_sf"/>
</dbReference>
<dbReference type="CDD" id="cd00130">
    <property type="entry name" value="PAS"/>
    <property type="match status" value="1"/>
</dbReference>
<evidence type="ECO:0000256" key="9">
    <source>
        <dbReference type="ARBA" id="ARBA00022737"/>
    </source>
</evidence>
<evidence type="ECO:0000313" key="19">
    <source>
        <dbReference type="EMBL" id="QNN65496.1"/>
    </source>
</evidence>
<name>A0A7G9SCC1_9SPHN</name>
<evidence type="ECO:0000259" key="17">
    <source>
        <dbReference type="PROSITE" id="PS50112"/>
    </source>
</evidence>
<accession>A0A7G9SCC1</accession>
<keyword evidence="14" id="KW-0843">Virulence</keyword>
<dbReference type="SUPFAM" id="SSF55874">
    <property type="entry name" value="ATPase domain of HSP90 chaperone/DNA topoisomerase II/histidine kinase"/>
    <property type="match status" value="1"/>
</dbReference>
<dbReference type="Gene3D" id="3.30.450.20">
    <property type="entry name" value="PAS domain"/>
    <property type="match status" value="2"/>
</dbReference>
<dbReference type="GO" id="GO:0005524">
    <property type="term" value="F:ATP binding"/>
    <property type="evidence" value="ECO:0007669"/>
    <property type="project" value="UniProtKB-KW"/>
</dbReference>
<evidence type="ECO:0000259" key="18">
    <source>
        <dbReference type="PROSITE" id="PS50113"/>
    </source>
</evidence>
<dbReference type="RefSeq" id="WP_187542487.1">
    <property type="nucleotide sequence ID" value="NZ_CP060717.1"/>
</dbReference>
<keyword evidence="13" id="KW-0157">Chromophore</keyword>
<dbReference type="InterPro" id="IPR013767">
    <property type="entry name" value="PAS_fold"/>
</dbReference>
<dbReference type="InterPro" id="IPR035965">
    <property type="entry name" value="PAS-like_dom_sf"/>
</dbReference>
<keyword evidence="7" id="KW-0288">FMN</keyword>
<dbReference type="SMART" id="SM00911">
    <property type="entry name" value="HWE_HK"/>
    <property type="match status" value="1"/>
</dbReference>
<keyword evidence="4" id="KW-0597">Phosphoprotein</keyword>
<evidence type="ECO:0000256" key="15">
    <source>
        <dbReference type="ARBA" id="ARBA00023170"/>
    </source>
</evidence>
<feature type="region of interest" description="Disordered" evidence="16">
    <location>
        <begin position="645"/>
        <end position="665"/>
    </location>
</feature>
<dbReference type="InterPro" id="IPR036890">
    <property type="entry name" value="HATPase_C_sf"/>
</dbReference>
<dbReference type="EC" id="2.7.13.3" evidence="2"/>
<dbReference type="GO" id="GO:0004673">
    <property type="term" value="F:protein histidine kinase activity"/>
    <property type="evidence" value="ECO:0007669"/>
    <property type="project" value="UniProtKB-EC"/>
</dbReference>
<evidence type="ECO:0000256" key="11">
    <source>
        <dbReference type="ARBA" id="ARBA00022777"/>
    </source>
</evidence>
<keyword evidence="6" id="KW-0285">Flavoprotein</keyword>
<dbReference type="GO" id="GO:0006355">
    <property type="term" value="P:regulation of DNA-templated transcription"/>
    <property type="evidence" value="ECO:0007669"/>
    <property type="project" value="InterPro"/>
</dbReference>
<keyword evidence="5" id="KW-0716">Sensory transduction</keyword>
<evidence type="ECO:0000256" key="16">
    <source>
        <dbReference type="SAM" id="MobiDB-lite"/>
    </source>
</evidence>
<evidence type="ECO:0000256" key="8">
    <source>
        <dbReference type="ARBA" id="ARBA00022679"/>
    </source>
</evidence>
<feature type="domain" description="PAC" evidence="18">
    <location>
        <begin position="403"/>
        <end position="455"/>
    </location>
</feature>
<dbReference type="KEGG" id="srhi:H9L12_02515"/>
<keyword evidence="8" id="KW-0808">Transferase</keyword>
<dbReference type="PANTHER" id="PTHR41523">
    <property type="entry name" value="TWO-COMPONENT SYSTEM SENSOR PROTEIN"/>
    <property type="match status" value="1"/>
</dbReference>
<dbReference type="Pfam" id="PF07536">
    <property type="entry name" value="HWE_HK"/>
    <property type="match status" value="1"/>
</dbReference>
<dbReference type="Gene3D" id="3.30.565.10">
    <property type="entry name" value="Histidine kinase-like ATPase, C-terminal domain"/>
    <property type="match status" value="1"/>
</dbReference>
<dbReference type="Pfam" id="PF00989">
    <property type="entry name" value="PAS"/>
    <property type="match status" value="1"/>
</dbReference>
<keyword evidence="20" id="KW-1185">Reference proteome</keyword>
<dbReference type="PROSITE" id="PS50113">
    <property type="entry name" value="PAC"/>
    <property type="match status" value="1"/>
</dbReference>
<keyword evidence="9" id="KW-0677">Repeat</keyword>
<dbReference type="InterPro" id="IPR011102">
    <property type="entry name" value="Sig_transdc_His_kinase_HWE"/>
</dbReference>
<protein>
    <recommendedName>
        <fullName evidence="2">histidine kinase</fullName>
        <ecNumber evidence="2">2.7.13.3</ecNumber>
    </recommendedName>
</protein>
<evidence type="ECO:0000256" key="3">
    <source>
        <dbReference type="ARBA" id="ARBA00022543"/>
    </source>
</evidence>
<dbReference type="PROSITE" id="PS50112">
    <property type="entry name" value="PAS"/>
    <property type="match status" value="1"/>
</dbReference>
<dbReference type="NCBIfam" id="TIGR00229">
    <property type="entry name" value="sensory_box"/>
    <property type="match status" value="1"/>
</dbReference>
<dbReference type="Pfam" id="PF01590">
    <property type="entry name" value="GAF"/>
    <property type="match status" value="1"/>
</dbReference>
<dbReference type="InterPro" id="IPR000700">
    <property type="entry name" value="PAS-assoc_C"/>
</dbReference>
<keyword evidence="11" id="KW-0418">Kinase</keyword>
<dbReference type="SMART" id="SM00086">
    <property type="entry name" value="PAC"/>
    <property type="match status" value="1"/>
</dbReference>
<keyword evidence="12" id="KW-0067">ATP-binding</keyword>
<comment type="catalytic activity">
    <reaction evidence="1">
        <text>ATP + protein L-histidine = ADP + protein N-phospho-L-histidine.</text>
        <dbReference type="EC" id="2.7.13.3"/>
    </reaction>
</comment>
<evidence type="ECO:0000256" key="10">
    <source>
        <dbReference type="ARBA" id="ARBA00022741"/>
    </source>
</evidence>
<dbReference type="InterPro" id="IPR001610">
    <property type="entry name" value="PAC"/>
</dbReference>
<keyword evidence="3" id="KW-0600">Photoreceptor protein</keyword>
<dbReference type="PANTHER" id="PTHR41523:SF7">
    <property type="entry name" value="HISTIDINE KINASE"/>
    <property type="match status" value="1"/>
</dbReference>
<dbReference type="GO" id="GO:0009881">
    <property type="term" value="F:photoreceptor activity"/>
    <property type="evidence" value="ECO:0007669"/>
    <property type="project" value="UniProtKB-KW"/>
</dbReference>
<proteinExistence type="predicted"/>
<sequence>MPLSLILPADSEMATRIREYDWAASPIGAPSQWPPALIIALNLCLRSSVPTSIYWGHDLRLIYNDAWSFIPGDRHPWAMGRAAAEVWTDIWDVVAPQMRKVMETGEGFSTFDQPLMIDRGNGPVETFWNYSFTPIVAQDGQVVGIFNQGNEVTDKVLEERRQQFLLRFSDALRPIFDPADIIRTAQRLLGEELGANRVGYGDVDPTERYFTTTDNWTDGVPSRHGTHDLAGFGPDIHGALKRGEPLVIEDVRRDPRTSSPDFVAAFEAIDTRAAITASLVKGGRMVAALYAHAREPRVWGEADRRLVQDVAERTWTELARATAERHARLSEERYRRIFQQASDLIITADLQQVVTDCNDSAAAAVGLTREEAIGRNIADFLSSEDFERTSGMLRQKLGRGGTTRYDVRVRSRSGDLLYWEVNSGLTYDEGGHPIGLHVVGRDVTDRKRWEHHQRLLVAELNHRVKNSLTVVQSLAHQTFKANKPPMEAFKAFEGRLGTLAAAHNLLTRENWDNASLHDVVQHALAAFCANGRCSIEGPAIRIIPAVAVSLSLALHELATNAVKYGAFSNENGRVDIAWTVGDDLVIEWRERDGPPVEGPRDAGFGTRMLQRALAADIRGNVDLDFAASGLRCRIRTDLANVVGQSNDELGDSEDLPEPLAGQSAN</sequence>
<dbReference type="SMART" id="SM00091">
    <property type="entry name" value="PAS"/>
    <property type="match status" value="1"/>
</dbReference>
<dbReference type="EMBL" id="CP060717">
    <property type="protein sequence ID" value="QNN65496.1"/>
    <property type="molecule type" value="Genomic_DNA"/>
</dbReference>
<dbReference type="InterPro" id="IPR003018">
    <property type="entry name" value="GAF"/>
</dbReference>
<evidence type="ECO:0000256" key="2">
    <source>
        <dbReference type="ARBA" id="ARBA00012438"/>
    </source>
</evidence>
<evidence type="ECO:0000256" key="4">
    <source>
        <dbReference type="ARBA" id="ARBA00022553"/>
    </source>
</evidence>
<keyword evidence="10" id="KW-0547">Nucleotide-binding</keyword>
<feature type="domain" description="PAS" evidence="17">
    <location>
        <begin position="330"/>
        <end position="400"/>
    </location>
</feature>
<dbReference type="SUPFAM" id="SSF55781">
    <property type="entry name" value="GAF domain-like"/>
    <property type="match status" value="1"/>
</dbReference>
<dbReference type="AlphaFoldDB" id="A0A7G9SCC1"/>
<organism evidence="19 20">
    <name type="scientific">Sphingomonas rhizophila</name>
    <dbReference type="NCBI Taxonomy" id="2071607"/>
    <lineage>
        <taxon>Bacteria</taxon>
        <taxon>Pseudomonadati</taxon>
        <taxon>Pseudomonadota</taxon>
        <taxon>Alphaproteobacteria</taxon>
        <taxon>Sphingomonadales</taxon>
        <taxon>Sphingomonadaceae</taxon>
        <taxon>Sphingomonas</taxon>
    </lineage>
</organism>
<evidence type="ECO:0000256" key="5">
    <source>
        <dbReference type="ARBA" id="ARBA00022606"/>
    </source>
</evidence>
<gene>
    <name evidence="19" type="ORF">H9L12_02515</name>
</gene>
<dbReference type="Proteomes" id="UP000515955">
    <property type="component" value="Chromosome"/>
</dbReference>
<evidence type="ECO:0000313" key="20">
    <source>
        <dbReference type="Proteomes" id="UP000515955"/>
    </source>
</evidence>
<dbReference type="Gene3D" id="3.30.450.40">
    <property type="match status" value="1"/>
</dbReference>
<evidence type="ECO:0000256" key="7">
    <source>
        <dbReference type="ARBA" id="ARBA00022643"/>
    </source>
</evidence>
<evidence type="ECO:0000256" key="1">
    <source>
        <dbReference type="ARBA" id="ARBA00000085"/>
    </source>
</evidence>
<reference evidence="19 20" key="1">
    <citation type="submission" date="2020-08" db="EMBL/GenBank/DDBJ databases">
        <title>Genome sequence of Sphingomonas rhizophila KACC 19189T.</title>
        <authorList>
            <person name="Hyun D.-W."/>
            <person name="Bae J.-W."/>
        </authorList>
    </citation>
    <scope>NUCLEOTIDE SEQUENCE [LARGE SCALE GENOMIC DNA]</scope>
    <source>
        <strain evidence="19 20">KACC 19189</strain>
    </source>
</reference>
<dbReference type="SUPFAM" id="SSF55785">
    <property type="entry name" value="PYP-like sensor domain (PAS domain)"/>
    <property type="match status" value="1"/>
</dbReference>
<dbReference type="InterPro" id="IPR000014">
    <property type="entry name" value="PAS"/>
</dbReference>
<dbReference type="SMART" id="SM00065">
    <property type="entry name" value="GAF"/>
    <property type="match status" value="1"/>
</dbReference>